<dbReference type="SUPFAM" id="SSF52129">
    <property type="entry name" value="Caspase-like"/>
    <property type="match status" value="1"/>
</dbReference>
<keyword evidence="10" id="KW-0788">Thiol protease</keyword>
<evidence type="ECO:0000256" key="12">
    <source>
        <dbReference type="ARBA" id="ARBA00023242"/>
    </source>
</evidence>
<dbReference type="InterPro" id="IPR016129">
    <property type="entry name" value="Caspase_his_AS"/>
</dbReference>
<keyword evidence="12" id="KW-0539">Nucleus</keyword>
<keyword evidence="11" id="KW-0865">Zymogen</keyword>
<dbReference type="GO" id="GO:0032991">
    <property type="term" value="C:protein-containing complex"/>
    <property type="evidence" value="ECO:0007669"/>
    <property type="project" value="UniProtKB-ARBA"/>
</dbReference>
<dbReference type="PANTHER" id="PTHR48169:SF7">
    <property type="entry name" value="CASPASE 10"/>
    <property type="match status" value="1"/>
</dbReference>
<dbReference type="PROSITE" id="PS50168">
    <property type="entry name" value="DED"/>
    <property type="match status" value="2"/>
</dbReference>
<gene>
    <name evidence="20" type="primary">CASP8L2</name>
</gene>
<evidence type="ECO:0000259" key="19">
    <source>
        <dbReference type="PROSITE" id="PS50208"/>
    </source>
</evidence>
<evidence type="ECO:0000259" key="18">
    <source>
        <dbReference type="PROSITE" id="PS50207"/>
    </source>
</evidence>
<dbReference type="GO" id="GO:0005634">
    <property type="term" value="C:nucleus"/>
    <property type="evidence" value="ECO:0007669"/>
    <property type="project" value="UniProtKB-SubCell"/>
</dbReference>
<evidence type="ECO:0000256" key="6">
    <source>
        <dbReference type="ARBA" id="ARBA00022670"/>
    </source>
</evidence>
<keyword evidence="9" id="KW-0378">Hydrolase</keyword>
<dbReference type="Pfam" id="PF01335">
    <property type="entry name" value="DED"/>
    <property type="match status" value="2"/>
</dbReference>
<reference evidence="20" key="1">
    <citation type="submission" date="2016-05" db="EMBL/GenBank/DDBJ databases">
        <authorList>
            <person name="Lavstsen T."/>
            <person name="Jespersen J.S."/>
        </authorList>
    </citation>
    <scope>NUCLEOTIDE SEQUENCE</scope>
    <source>
        <tissue evidence="20">Brain</tissue>
    </source>
</reference>
<evidence type="ECO:0000256" key="10">
    <source>
        <dbReference type="ARBA" id="ARBA00022807"/>
    </source>
</evidence>
<dbReference type="EMBL" id="HADW01001971">
    <property type="protein sequence ID" value="SBP03371.1"/>
    <property type="molecule type" value="Transcribed_RNA"/>
</dbReference>
<keyword evidence="4" id="KW-0963">Cytoplasm</keyword>
<evidence type="ECO:0000256" key="9">
    <source>
        <dbReference type="ARBA" id="ARBA00022801"/>
    </source>
</evidence>
<dbReference type="PRINTS" id="PR00376">
    <property type="entry name" value="IL1BCENZYME"/>
</dbReference>
<evidence type="ECO:0000256" key="15">
    <source>
        <dbReference type="ARBA" id="ARBA00068172"/>
    </source>
</evidence>
<dbReference type="GO" id="GO:0006915">
    <property type="term" value="P:apoptotic process"/>
    <property type="evidence" value="ECO:0007669"/>
    <property type="project" value="UniProtKB-KW"/>
</dbReference>
<sequence length="493" mass="56317">MDFQKLLLDVDNALGEDELKALIFLCTDILGRNPNSVRSLKDLFSSLMDQELLSEKQPQLLAELLLTIQKHRLLRDIGLSDQDCAAPSLISSYRKLLYDLSDNITDHDLESMKFMLNNLVPRRKLKEKLAPLDVMLEMEHLDLISESNLDKLEEIFNHICPTLNKKITQYKEKWAHRLRSSSFPSESNLLSKPFVRTGSLQSQVTIKDVVLESKADLKSQKVVVSQRPRTPEDLENYPMTAAKRGLCVIFNNNNFSYSLKPLNDRVGTHADEDSLKKVFEWLSFEVEIYQDCEKEKMLFVLQDLSRRDHSQMDCLVCCVLSHGLEGSVYGVDGRTVEIQDLMAFFDGQNCPTLVEKPKLFFIQACQGTKEQRAVQTDGIDKEEDDICSDARVPETIPSRADFLLGMATLPSYVSFRDKKSGTWYIQSLCRNLTQMVPQKSDLISILTKVNADVSKLSADRWGRTKQMPQPAFSLRKRVVFPIPKTPPPELRTF</sequence>
<comment type="similarity">
    <text evidence="3 16">Belongs to the peptidase C14A family.</text>
</comment>
<keyword evidence="6" id="KW-0645">Protease</keyword>
<feature type="domain" description="Caspase family p10" evidence="18">
    <location>
        <begin position="392"/>
        <end position="480"/>
    </location>
</feature>
<dbReference type="PROSITE" id="PS50208">
    <property type="entry name" value="CASPASE_P20"/>
    <property type="match status" value="1"/>
</dbReference>
<evidence type="ECO:0000256" key="7">
    <source>
        <dbReference type="ARBA" id="ARBA00022703"/>
    </source>
</evidence>
<name>A0A1A7WCW6_9TELE</name>
<evidence type="ECO:0000256" key="5">
    <source>
        <dbReference type="ARBA" id="ARBA00022553"/>
    </source>
</evidence>
<dbReference type="InterPro" id="IPR033139">
    <property type="entry name" value="Caspase_cys_AS"/>
</dbReference>
<evidence type="ECO:0000256" key="16">
    <source>
        <dbReference type="RuleBase" id="RU003971"/>
    </source>
</evidence>
<evidence type="ECO:0000256" key="14">
    <source>
        <dbReference type="ARBA" id="ARBA00066479"/>
    </source>
</evidence>
<comment type="catalytic activity">
    <reaction evidence="13">
        <text>Strict requirement for Asp at position P1 and has a preferred cleavage sequence of (Leu/Asp/Val)-Glu-Thr-Asp-|-(Gly/Ser/Ala).</text>
        <dbReference type="EC" id="3.4.22.61"/>
    </reaction>
</comment>
<dbReference type="GO" id="GO:0005886">
    <property type="term" value="C:plasma membrane"/>
    <property type="evidence" value="ECO:0007669"/>
    <property type="project" value="UniProtKB-ARBA"/>
</dbReference>
<evidence type="ECO:0000256" key="11">
    <source>
        <dbReference type="ARBA" id="ARBA00023145"/>
    </source>
</evidence>
<dbReference type="PROSITE" id="PS01122">
    <property type="entry name" value="CASPASE_CYS"/>
    <property type="match status" value="1"/>
</dbReference>
<dbReference type="CDD" id="cd08334">
    <property type="entry name" value="DED_Caspase_8_10_r2"/>
    <property type="match status" value="1"/>
</dbReference>
<dbReference type="SMART" id="SM00115">
    <property type="entry name" value="CASc"/>
    <property type="match status" value="1"/>
</dbReference>
<dbReference type="GO" id="GO:0006508">
    <property type="term" value="P:proteolysis"/>
    <property type="evidence" value="ECO:0007669"/>
    <property type="project" value="UniProtKB-KW"/>
</dbReference>
<evidence type="ECO:0000256" key="3">
    <source>
        <dbReference type="ARBA" id="ARBA00010134"/>
    </source>
</evidence>
<dbReference type="InterPro" id="IPR011029">
    <property type="entry name" value="DEATH-like_dom_sf"/>
</dbReference>
<reference evidence="20" key="2">
    <citation type="submission" date="2016-06" db="EMBL/GenBank/DDBJ databases">
        <title>The genome of a short-lived fish provides insights into sex chromosome evolution and the genetic control of aging.</title>
        <authorList>
            <person name="Reichwald K."/>
            <person name="Felder M."/>
            <person name="Petzold A."/>
            <person name="Koch P."/>
            <person name="Groth M."/>
            <person name="Platzer M."/>
        </authorList>
    </citation>
    <scope>NUCLEOTIDE SEQUENCE</scope>
    <source>
        <tissue evidence="20">Brain</tissue>
    </source>
</reference>
<dbReference type="GO" id="GO:0051604">
    <property type="term" value="P:protein maturation"/>
    <property type="evidence" value="ECO:0007669"/>
    <property type="project" value="UniProtKB-ARBA"/>
</dbReference>
<dbReference type="InterPro" id="IPR002138">
    <property type="entry name" value="Pept_C14_p10"/>
</dbReference>
<evidence type="ECO:0000259" key="17">
    <source>
        <dbReference type="PROSITE" id="PS50168"/>
    </source>
</evidence>
<dbReference type="PROSITE" id="PS01121">
    <property type="entry name" value="CASPASE_HIS"/>
    <property type="match status" value="1"/>
</dbReference>
<dbReference type="PANTHER" id="PTHR48169">
    <property type="entry name" value="DED DOMAIN-CONTAINING PROTEIN"/>
    <property type="match status" value="1"/>
</dbReference>
<keyword evidence="7" id="KW-0053">Apoptosis</keyword>
<dbReference type="Gene3D" id="1.10.533.10">
    <property type="entry name" value="Death Domain, Fas"/>
    <property type="match status" value="2"/>
</dbReference>
<comment type="subcellular location">
    <subcellularLocation>
        <location evidence="2">Cytoplasm</location>
    </subcellularLocation>
    <subcellularLocation>
        <location evidence="1">Nucleus</location>
    </subcellularLocation>
</comment>
<feature type="domain" description="Caspase family p20" evidence="19">
    <location>
        <begin position="243"/>
        <end position="369"/>
    </location>
</feature>
<evidence type="ECO:0000256" key="13">
    <source>
        <dbReference type="ARBA" id="ARBA00051626"/>
    </source>
</evidence>
<dbReference type="InterPro" id="IPR001875">
    <property type="entry name" value="DED_dom"/>
</dbReference>
<dbReference type="PROSITE" id="PS50207">
    <property type="entry name" value="CASPASE_P10"/>
    <property type="match status" value="1"/>
</dbReference>
<protein>
    <recommendedName>
        <fullName evidence="15">Caspase-8</fullName>
        <ecNumber evidence="14">3.4.22.61</ecNumber>
    </recommendedName>
</protein>
<feature type="domain" description="DED" evidence="17">
    <location>
        <begin position="92"/>
        <end position="169"/>
    </location>
</feature>
<feature type="domain" description="DED" evidence="17">
    <location>
        <begin position="2"/>
        <end position="79"/>
    </location>
</feature>
<dbReference type="InterPro" id="IPR011600">
    <property type="entry name" value="Pept_C14_caspase"/>
</dbReference>
<dbReference type="EC" id="3.4.22.61" evidence="14"/>
<dbReference type="GO" id="GO:0005737">
    <property type="term" value="C:cytoplasm"/>
    <property type="evidence" value="ECO:0007669"/>
    <property type="project" value="UniProtKB-SubCell"/>
</dbReference>
<organism evidence="20">
    <name type="scientific">Iconisemion striatum</name>
    <dbReference type="NCBI Taxonomy" id="60296"/>
    <lineage>
        <taxon>Eukaryota</taxon>
        <taxon>Metazoa</taxon>
        <taxon>Chordata</taxon>
        <taxon>Craniata</taxon>
        <taxon>Vertebrata</taxon>
        <taxon>Euteleostomi</taxon>
        <taxon>Actinopterygii</taxon>
        <taxon>Neopterygii</taxon>
        <taxon>Teleostei</taxon>
        <taxon>Neoteleostei</taxon>
        <taxon>Acanthomorphata</taxon>
        <taxon>Ovalentaria</taxon>
        <taxon>Atherinomorphae</taxon>
        <taxon>Cyprinodontiformes</taxon>
        <taxon>Nothobranchiidae</taxon>
        <taxon>Iconisemion</taxon>
    </lineage>
</organism>
<dbReference type="SMART" id="SM00031">
    <property type="entry name" value="DED"/>
    <property type="match status" value="2"/>
</dbReference>
<dbReference type="GO" id="GO:0004197">
    <property type="term" value="F:cysteine-type endopeptidase activity"/>
    <property type="evidence" value="ECO:0007669"/>
    <property type="project" value="InterPro"/>
</dbReference>
<dbReference type="EMBL" id="HADX01004544">
    <property type="protein sequence ID" value="SBP26776.1"/>
    <property type="molecule type" value="Transcribed_RNA"/>
</dbReference>
<dbReference type="InterPro" id="IPR029030">
    <property type="entry name" value="Caspase-like_dom_sf"/>
</dbReference>
<evidence type="ECO:0000313" key="20">
    <source>
        <dbReference type="EMBL" id="SBP03371.1"/>
    </source>
</evidence>
<dbReference type="AlphaFoldDB" id="A0A1A7WCW6"/>
<keyword evidence="5" id="KW-0597">Phosphoprotein</keyword>
<dbReference type="InterPro" id="IPR001309">
    <property type="entry name" value="Pept_C14_p20"/>
</dbReference>
<keyword evidence="8" id="KW-0677">Repeat</keyword>
<dbReference type="InterPro" id="IPR015917">
    <property type="entry name" value="Pept_C14A"/>
</dbReference>
<dbReference type="CDD" id="cd00032">
    <property type="entry name" value="CASc"/>
    <property type="match status" value="1"/>
</dbReference>
<proteinExistence type="inferred from homology"/>
<accession>A0A1A7WCW6</accession>
<dbReference type="Gene3D" id="3.40.50.1460">
    <property type="match status" value="1"/>
</dbReference>
<dbReference type="GO" id="GO:0043065">
    <property type="term" value="P:positive regulation of apoptotic process"/>
    <property type="evidence" value="ECO:0007669"/>
    <property type="project" value="UniProtKB-ARBA"/>
</dbReference>
<evidence type="ECO:0000256" key="2">
    <source>
        <dbReference type="ARBA" id="ARBA00004496"/>
    </source>
</evidence>
<dbReference type="SUPFAM" id="SSF47986">
    <property type="entry name" value="DEATH domain"/>
    <property type="match status" value="2"/>
</dbReference>
<dbReference type="FunFam" id="3.40.50.1460:FF:000008">
    <property type="entry name" value="caspase-8 isoform X1"/>
    <property type="match status" value="1"/>
</dbReference>
<evidence type="ECO:0000256" key="1">
    <source>
        <dbReference type="ARBA" id="ARBA00004123"/>
    </source>
</evidence>
<evidence type="ECO:0000256" key="8">
    <source>
        <dbReference type="ARBA" id="ARBA00022737"/>
    </source>
</evidence>
<dbReference type="CDD" id="cd08792">
    <property type="entry name" value="DED_Caspase_8_10_r1"/>
    <property type="match status" value="1"/>
</dbReference>
<dbReference type="FunFam" id="1.10.533.10:FF:000016">
    <property type="entry name" value="CASP8 and FADD-like apoptosis regulator"/>
    <property type="match status" value="1"/>
</dbReference>
<dbReference type="Pfam" id="PF00656">
    <property type="entry name" value="Peptidase_C14"/>
    <property type="match status" value="1"/>
</dbReference>
<evidence type="ECO:0000256" key="4">
    <source>
        <dbReference type="ARBA" id="ARBA00022490"/>
    </source>
</evidence>